<proteinExistence type="predicted"/>
<gene>
    <name evidence="1" type="ORF">FQP90_12090</name>
</gene>
<organism evidence="1 2">
    <name type="scientific">Paenarthrobacter nitroguajacolicus</name>
    <name type="common">Arthrobacter nitroguajacolicus</name>
    <dbReference type="NCBI Taxonomy" id="211146"/>
    <lineage>
        <taxon>Bacteria</taxon>
        <taxon>Bacillati</taxon>
        <taxon>Actinomycetota</taxon>
        <taxon>Actinomycetes</taxon>
        <taxon>Micrococcales</taxon>
        <taxon>Micrococcaceae</taxon>
        <taxon>Paenarthrobacter</taxon>
    </lineage>
</organism>
<accession>A0A558GZT8</accession>
<evidence type="ECO:0000313" key="2">
    <source>
        <dbReference type="Proteomes" id="UP000316500"/>
    </source>
</evidence>
<evidence type="ECO:0000313" key="1">
    <source>
        <dbReference type="EMBL" id="TVU62375.1"/>
    </source>
</evidence>
<protein>
    <submittedName>
        <fullName evidence="1">Uncharacterized protein</fullName>
    </submittedName>
</protein>
<dbReference type="AlphaFoldDB" id="A0A558GZT8"/>
<dbReference type="EMBL" id="VNFK01000008">
    <property type="protein sequence ID" value="TVU62375.1"/>
    <property type="molecule type" value="Genomic_DNA"/>
</dbReference>
<name>A0A558GZT8_PAENT</name>
<reference evidence="1 2" key="1">
    <citation type="submission" date="2019-07" db="EMBL/GenBank/DDBJ databases">
        <title>Diversity of Bacteria from Kongsfjorden, Arctic.</title>
        <authorList>
            <person name="Yu Y."/>
        </authorList>
    </citation>
    <scope>NUCLEOTIDE SEQUENCE [LARGE SCALE GENOMIC DNA]</scope>
    <source>
        <strain evidence="1 2">SM1928</strain>
    </source>
</reference>
<dbReference type="RefSeq" id="WP_144650590.1">
    <property type="nucleotide sequence ID" value="NZ_VNFK01000008.1"/>
</dbReference>
<dbReference type="Proteomes" id="UP000316500">
    <property type="component" value="Unassembled WGS sequence"/>
</dbReference>
<comment type="caution">
    <text evidence="1">The sequence shown here is derived from an EMBL/GenBank/DDBJ whole genome shotgun (WGS) entry which is preliminary data.</text>
</comment>
<sequence length="137" mass="14958">MSQQSAGRHAAVLQHGYQSQDTNIHDSAPIAAPNALSGERKLIEQTQLNAVDLTLQAHPKVTLVASPKLAEDLRSAIIHSASRTFIPRKYCYFARNRKASDVIHSVQILVNFAQILIVDSAKNALIQRCVGVRAVPP</sequence>